<evidence type="ECO:0000256" key="2">
    <source>
        <dbReference type="SAM" id="MobiDB-lite"/>
    </source>
</evidence>
<feature type="compositionally biased region" description="Polar residues" evidence="2">
    <location>
        <begin position="1"/>
        <end position="11"/>
    </location>
</feature>
<dbReference type="AlphaFoldDB" id="A0A8S9YU80"/>
<comment type="caution">
    <text evidence="3">The sequence shown here is derived from an EMBL/GenBank/DDBJ whole genome shotgun (WGS) entry which is preliminary data.</text>
</comment>
<sequence>MENQSPFQMSDISDPKPFKKPRARNAKDQNSSLPNVILINTNGEKELLLKPSGQRTSAEVLPIAFSTQESNDFRFLQSPPLDSNRTGYATGQDVVAYWSRLGAPEPEKTLKHLGFQVEQQIDLKKLMNLLENRVISLIPRDNPVCTAALLTLLNERCLTESDSGSQQREVDGLSKVQLVEQNVLAEQFRQEIGECRSELKRVSDEKDRLQSEVDIEKKKNDELLTNFLNSQSQLIAVSNMMDAKQEEVSSLRTAHHALEEELEQTRLFKTEYEEIKQQLEEAIKLANTSSIMDSKLPLLIEALQTDADDRKLLQTIHGELLTEQQHLRQTLLQTQNQLEELKVIREERNSDIKDLQKLNQSLMETVNSLGKTLSEKNKEVLFYHQMISELKHNLTTVNEEKNELNQQNARLQDQITQLESGYEKRLYETRLPEEEEEEETSRSRRCRNASRINPAKSAEKLACQLEIALKERAALLEYQLELEETLKIQAQQINMLEHRGSTWNLEPDRTDNKDNLPVAGTNVSEWPEIPVELNTTQSPVARKRTISIVHPEICQ</sequence>
<reference evidence="3" key="1">
    <citation type="submission" date="2019-07" db="EMBL/GenBank/DDBJ databases">
        <title>Annotation for the trematode Paragonimus miyazaki's.</title>
        <authorList>
            <person name="Choi Y.-J."/>
        </authorList>
    </citation>
    <scope>NUCLEOTIDE SEQUENCE</scope>
    <source>
        <strain evidence="3">Japan</strain>
    </source>
</reference>
<organism evidence="3 4">
    <name type="scientific">Paragonimus skrjabini miyazakii</name>
    <dbReference type="NCBI Taxonomy" id="59628"/>
    <lineage>
        <taxon>Eukaryota</taxon>
        <taxon>Metazoa</taxon>
        <taxon>Spiralia</taxon>
        <taxon>Lophotrochozoa</taxon>
        <taxon>Platyhelminthes</taxon>
        <taxon>Trematoda</taxon>
        <taxon>Digenea</taxon>
        <taxon>Plagiorchiida</taxon>
        <taxon>Troglotremata</taxon>
        <taxon>Troglotrematidae</taxon>
        <taxon>Paragonimus</taxon>
    </lineage>
</organism>
<feature type="region of interest" description="Disordered" evidence="2">
    <location>
        <begin position="428"/>
        <end position="448"/>
    </location>
</feature>
<keyword evidence="1" id="KW-0175">Coiled coil</keyword>
<feature type="coiled-coil region" evidence="1">
    <location>
        <begin position="387"/>
        <end position="421"/>
    </location>
</feature>
<evidence type="ECO:0000256" key="1">
    <source>
        <dbReference type="SAM" id="Coils"/>
    </source>
</evidence>
<feature type="coiled-coil region" evidence="1">
    <location>
        <begin position="185"/>
        <end position="289"/>
    </location>
</feature>
<dbReference type="EMBL" id="JTDE01002744">
    <property type="protein sequence ID" value="KAF7256946.1"/>
    <property type="molecule type" value="Genomic_DNA"/>
</dbReference>
<proteinExistence type="predicted"/>
<evidence type="ECO:0000313" key="3">
    <source>
        <dbReference type="EMBL" id="KAF7256946.1"/>
    </source>
</evidence>
<keyword evidence="4" id="KW-1185">Reference proteome</keyword>
<dbReference type="OrthoDB" id="6266341at2759"/>
<name>A0A8S9YU80_9TREM</name>
<accession>A0A8S9YU80</accession>
<protein>
    <submittedName>
        <fullName evidence="3">Uncharacterized protein</fullName>
    </submittedName>
</protein>
<evidence type="ECO:0000313" key="4">
    <source>
        <dbReference type="Proteomes" id="UP000822476"/>
    </source>
</evidence>
<feature type="region of interest" description="Disordered" evidence="2">
    <location>
        <begin position="1"/>
        <end position="36"/>
    </location>
</feature>
<gene>
    <name evidence="3" type="ORF">EG68_08034</name>
</gene>
<dbReference type="Proteomes" id="UP000822476">
    <property type="component" value="Unassembled WGS sequence"/>
</dbReference>